<comment type="caution">
    <text evidence="2">The sequence shown here is derived from an EMBL/GenBank/DDBJ whole genome shotgun (WGS) entry which is preliminary data.</text>
</comment>
<organism evidence="2">
    <name type="scientific">Tanacetum cinerariifolium</name>
    <name type="common">Dalmatian daisy</name>
    <name type="synonym">Chrysanthemum cinerariifolium</name>
    <dbReference type="NCBI Taxonomy" id="118510"/>
    <lineage>
        <taxon>Eukaryota</taxon>
        <taxon>Viridiplantae</taxon>
        <taxon>Streptophyta</taxon>
        <taxon>Embryophyta</taxon>
        <taxon>Tracheophyta</taxon>
        <taxon>Spermatophyta</taxon>
        <taxon>Magnoliopsida</taxon>
        <taxon>eudicotyledons</taxon>
        <taxon>Gunneridae</taxon>
        <taxon>Pentapetalae</taxon>
        <taxon>asterids</taxon>
        <taxon>campanulids</taxon>
        <taxon>Asterales</taxon>
        <taxon>Asteraceae</taxon>
        <taxon>Asteroideae</taxon>
        <taxon>Anthemideae</taxon>
        <taxon>Anthemidinae</taxon>
        <taxon>Tanacetum</taxon>
    </lineage>
</organism>
<dbReference type="EMBL" id="BKCJ011038988">
    <property type="protein sequence ID" value="GFC72680.1"/>
    <property type="molecule type" value="Genomic_DNA"/>
</dbReference>
<name>A0A699QVZ5_TANCI</name>
<feature type="non-terminal residue" evidence="2">
    <location>
        <position position="1"/>
    </location>
</feature>
<sequence>FRSGIIKEVEGEEGSSEDLETGDGWTTGGGTRVVLSGSAWSMIVSRSCSTSLEEEDEKEGGDVT</sequence>
<evidence type="ECO:0000313" key="2">
    <source>
        <dbReference type="EMBL" id="GFC72680.1"/>
    </source>
</evidence>
<dbReference type="AlphaFoldDB" id="A0A699QVZ5"/>
<gene>
    <name evidence="2" type="ORF">Tci_844650</name>
</gene>
<reference evidence="2" key="1">
    <citation type="journal article" date="2019" name="Sci. Rep.">
        <title>Draft genome of Tanacetum cinerariifolium, the natural source of mosquito coil.</title>
        <authorList>
            <person name="Yamashiro T."/>
            <person name="Shiraishi A."/>
            <person name="Satake H."/>
            <person name="Nakayama K."/>
        </authorList>
    </citation>
    <scope>NUCLEOTIDE SEQUENCE</scope>
</reference>
<feature type="region of interest" description="Disordered" evidence="1">
    <location>
        <begin position="1"/>
        <end position="28"/>
    </location>
</feature>
<proteinExistence type="predicted"/>
<feature type="compositionally biased region" description="Acidic residues" evidence="1">
    <location>
        <begin position="10"/>
        <end position="21"/>
    </location>
</feature>
<protein>
    <submittedName>
        <fullName evidence="2">Uncharacterized protein</fullName>
    </submittedName>
</protein>
<evidence type="ECO:0000256" key="1">
    <source>
        <dbReference type="SAM" id="MobiDB-lite"/>
    </source>
</evidence>
<accession>A0A699QVZ5</accession>